<comment type="similarity">
    <text evidence="2">Belongs to the diacylglycerol/lipid kinase family.</text>
</comment>
<dbReference type="PANTHER" id="PTHR12358">
    <property type="entry name" value="SPHINGOSINE KINASE"/>
    <property type="match status" value="1"/>
</dbReference>
<evidence type="ECO:0000256" key="5">
    <source>
        <dbReference type="ARBA" id="ARBA00022777"/>
    </source>
</evidence>
<dbReference type="InterPro" id="IPR036938">
    <property type="entry name" value="PAP2/HPO_sf"/>
</dbReference>
<dbReference type="PANTHER" id="PTHR12358:SF106">
    <property type="entry name" value="LIPID KINASE YEGS"/>
    <property type="match status" value="1"/>
</dbReference>
<evidence type="ECO:0000256" key="7">
    <source>
        <dbReference type="ARBA" id="ARBA00023209"/>
    </source>
</evidence>
<dbReference type="EMBL" id="JAEKNR010000145">
    <property type="protein sequence ID" value="MBJ7599229.1"/>
    <property type="molecule type" value="Genomic_DNA"/>
</dbReference>
<gene>
    <name evidence="10" type="ORF">JF922_14290</name>
</gene>
<evidence type="ECO:0000256" key="3">
    <source>
        <dbReference type="ARBA" id="ARBA00022679"/>
    </source>
</evidence>
<dbReference type="Pfam" id="PF00781">
    <property type="entry name" value="DAGK_cat"/>
    <property type="match status" value="1"/>
</dbReference>
<keyword evidence="5" id="KW-0418">Kinase</keyword>
<evidence type="ECO:0000256" key="6">
    <source>
        <dbReference type="ARBA" id="ARBA00022840"/>
    </source>
</evidence>
<keyword evidence="11" id="KW-1185">Reference proteome</keyword>
<comment type="caution">
    <text evidence="10">The sequence shown here is derived from an EMBL/GenBank/DDBJ whole genome shotgun (WGS) entry which is preliminary data.</text>
</comment>
<sequence length="510" mass="53812">MRSFRSRTSRLRALDGRLLHRLSRRPRSRLDRSMALLSRAADGGLLWFTVAAVIASAYRPAGARAAVRGLLSQAVASALANGPLKLISGRRRPSARLSSPAARWLRPPATSSFPSGHSAAAFGFATGAALEAPALAIPLLALAGAVAYSRTHTRLHYPSDVAAGAAVGVATAVATGPLMRAAPARLRQALDRGRQEGAPLQFHRAVLVSSPHAGRAERGLKKARTALESSGIQIVEEVPVDQVHRLGELLAKHGGDDQLLVVAAGGDGTVGSVADVLACTGAVMGVIPLGTSNDFARSLGMHANVGRAVALFREGKVSTIDLGRMEPSEGKPMHFVHAATAGLNVSFAKLATQASFRRRLGRLTYAAAAVVALRDRRPFRCRLMVDGHPDDADLTHLSVINAPIFGGFLGLRLRNSSVDDRRLDVLAVENSALRRAVARAALRALLRAPGEVSGIRSYHVRRLDVSTDAGLEVALDGEVRGKLPASFVVVGEGLRVVTPQDFVDVDDPQP</sequence>
<protein>
    <submittedName>
        <fullName evidence="10">Phosphatase PAP2 family protein</fullName>
    </submittedName>
</protein>
<dbReference type="SUPFAM" id="SSF48317">
    <property type="entry name" value="Acid phosphatase/Vanadium-dependent haloperoxidase"/>
    <property type="match status" value="1"/>
</dbReference>
<dbReference type="SMART" id="SM00014">
    <property type="entry name" value="acidPPc"/>
    <property type="match status" value="1"/>
</dbReference>
<dbReference type="Proteomes" id="UP000612893">
    <property type="component" value="Unassembled WGS sequence"/>
</dbReference>
<dbReference type="GO" id="GO:0005524">
    <property type="term" value="F:ATP binding"/>
    <property type="evidence" value="ECO:0007669"/>
    <property type="project" value="UniProtKB-KW"/>
</dbReference>
<dbReference type="GO" id="GO:0016301">
    <property type="term" value="F:kinase activity"/>
    <property type="evidence" value="ECO:0007669"/>
    <property type="project" value="UniProtKB-KW"/>
</dbReference>
<keyword evidence="7" id="KW-0594">Phospholipid biosynthesis</keyword>
<dbReference type="InterPro" id="IPR016064">
    <property type="entry name" value="NAD/diacylglycerol_kinase_sf"/>
</dbReference>
<dbReference type="InterPro" id="IPR045540">
    <property type="entry name" value="YegS/DAGK_C"/>
</dbReference>
<accession>A0A934K3E2</accession>
<evidence type="ECO:0000313" key="11">
    <source>
        <dbReference type="Proteomes" id="UP000612893"/>
    </source>
</evidence>
<feature type="domain" description="DAGKc" evidence="9">
    <location>
        <begin position="199"/>
        <end position="328"/>
    </location>
</feature>
<keyword evidence="4" id="KW-0547">Nucleotide-binding</keyword>
<dbReference type="InterPro" id="IPR000326">
    <property type="entry name" value="PAP2/HPO"/>
</dbReference>
<keyword evidence="6" id="KW-0067">ATP-binding</keyword>
<dbReference type="AlphaFoldDB" id="A0A934K3E2"/>
<keyword evidence="7" id="KW-0444">Lipid biosynthesis</keyword>
<evidence type="ECO:0000256" key="2">
    <source>
        <dbReference type="ARBA" id="ARBA00005983"/>
    </source>
</evidence>
<dbReference type="SMART" id="SM00046">
    <property type="entry name" value="DAGKc"/>
    <property type="match status" value="1"/>
</dbReference>
<dbReference type="RefSeq" id="WP_338202724.1">
    <property type="nucleotide sequence ID" value="NZ_JAEKNR010000145.1"/>
</dbReference>
<dbReference type="InterPro" id="IPR001206">
    <property type="entry name" value="Diacylglycerol_kinase_cat_dom"/>
</dbReference>
<proteinExistence type="inferred from homology"/>
<dbReference type="Pfam" id="PF19279">
    <property type="entry name" value="YegS_C"/>
    <property type="match status" value="1"/>
</dbReference>
<dbReference type="InterPro" id="IPR050187">
    <property type="entry name" value="Lipid_Phosphate_FormReg"/>
</dbReference>
<dbReference type="InterPro" id="IPR017438">
    <property type="entry name" value="ATP-NAD_kinase_N"/>
</dbReference>
<comment type="cofactor">
    <cofactor evidence="1">
        <name>Mg(2+)</name>
        <dbReference type="ChEBI" id="CHEBI:18420"/>
    </cofactor>
</comment>
<dbReference type="GO" id="GO:0008654">
    <property type="term" value="P:phospholipid biosynthetic process"/>
    <property type="evidence" value="ECO:0007669"/>
    <property type="project" value="UniProtKB-KW"/>
</dbReference>
<dbReference type="Gene3D" id="1.20.144.10">
    <property type="entry name" value="Phosphatidic acid phosphatase type 2/haloperoxidase"/>
    <property type="match status" value="1"/>
</dbReference>
<keyword evidence="8" id="KW-1208">Phospholipid metabolism</keyword>
<keyword evidence="3" id="KW-0808">Transferase</keyword>
<evidence type="ECO:0000259" key="9">
    <source>
        <dbReference type="PROSITE" id="PS50146"/>
    </source>
</evidence>
<dbReference type="SUPFAM" id="SSF111331">
    <property type="entry name" value="NAD kinase/diacylglycerol kinase-like"/>
    <property type="match status" value="1"/>
</dbReference>
<evidence type="ECO:0000256" key="1">
    <source>
        <dbReference type="ARBA" id="ARBA00001946"/>
    </source>
</evidence>
<evidence type="ECO:0000313" key="10">
    <source>
        <dbReference type="EMBL" id="MBJ7599229.1"/>
    </source>
</evidence>
<keyword evidence="7" id="KW-0443">Lipid metabolism</keyword>
<dbReference type="Pfam" id="PF01569">
    <property type="entry name" value="PAP2"/>
    <property type="match status" value="1"/>
</dbReference>
<organism evidence="10 11">
    <name type="scientific">Candidatus Nephthysia bennettiae</name>
    <dbReference type="NCBI Taxonomy" id="3127016"/>
    <lineage>
        <taxon>Bacteria</taxon>
        <taxon>Bacillati</taxon>
        <taxon>Candidatus Dormiibacterota</taxon>
        <taxon>Candidatus Dormibacteria</taxon>
        <taxon>Candidatus Dormibacterales</taxon>
        <taxon>Candidatus Dormibacteraceae</taxon>
        <taxon>Candidatus Nephthysia</taxon>
    </lineage>
</organism>
<reference evidence="10" key="1">
    <citation type="submission" date="2020-10" db="EMBL/GenBank/DDBJ databases">
        <title>Ca. Dormibacterota MAGs.</title>
        <authorList>
            <person name="Montgomery K."/>
        </authorList>
    </citation>
    <scope>NUCLEOTIDE SEQUENCE [LARGE SCALE GENOMIC DNA]</scope>
    <source>
        <strain evidence="10">SC8812_S17_10</strain>
    </source>
</reference>
<dbReference type="Gene3D" id="3.40.50.10330">
    <property type="entry name" value="Probable inorganic polyphosphate/atp-NAD kinase, domain 1"/>
    <property type="match status" value="1"/>
</dbReference>
<evidence type="ECO:0000256" key="8">
    <source>
        <dbReference type="ARBA" id="ARBA00023264"/>
    </source>
</evidence>
<dbReference type="Gene3D" id="2.60.200.40">
    <property type="match status" value="1"/>
</dbReference>
<dbReference type="PROSITE" id="PS50146">
    <property type="entry name" value="DAGK"/>
    <property type="match status" value="1"/>
</dbReference>
<evidence type="ECO:0000256" key="4">
    <source>
        <dbReference type="ARBA" id="ARBA00022741"/>
    </source>
</evidence>
<name>A0A934K3E2_9BACT</name>